<protein>
    <submittedName>
        <fullName evidence="1">Uncharacterized protein</fullName>
    </submittedName>
</protein>
<evidence type="ECO:0000313" key="2">
    <source>
        <dbReference type="Proteomes" id="UP000192042"/>
    </source>
</evidence>
<dbReference type="KEGG" id="nja:NSJP_2934"/>
<dbReference type="AlphaFoldDB" id="A0A1W1I847"/>
<keyword evidence="2" id="KW-1185">Reference proteome</keyword>
<dbReference type="STRING" id="1325564.NSJP_2934"/>
<reference evidence="1 2" key="1">
    <citation type="submission" date="2017-03" db="EMBL/GenBank/DDBJ databases">
        <authorList>
            <person name="Afonso C.L."/>
            <person name="Miller P.J."/>
            <person name="Scott M.A."/>
            <person name="Spackman E."/>
            <person name="Goraichik I."/>
            <person name="Dimitrov K.M."/>
            <person name="Suarez D.L."/>
            <person name="Swayne D.E."/>
        </authorList>
    </citation>
    <scope>NUCLEOTIDE SEQUENCE [LARGE SCALE GENOMIC DNA]</scope>
    <source>
        <strain evidence="1">Genome sequencing of Nitrospira japonica strain NJ11</strain>
    </source>
</reference>
<dbReference type="Proteomes" id="UP000192042">
    <property type="component" value="Chromosome I"/>
</dbReference>
<accession>A0A1W1I847</accession>
<evidence type="ECO:0000313" key="1">
    <source>
        <dbReference type="EMBL" id="SLM49101.1"/>
    </source>
</evidence>
<dbReference type="EMBL" id="LT828648">
    <property type="protein sequence ID" value="SLM49101.1"/>
    <property type="molecule type" value="Genomic_DNA"/>
</dbReference>
<gene>
    <name evidence="1" type="ORF">NSJP_2934</name>
</gene>
<name>A0A1W1I847_9BACT</name>
<sequence length="43" mass="4508">MSALTVDYIIGLLKTYAAQTGDSVDVLLVGAMALQAYGYQAPD</sequence>
<organism evidence="1 2">
    <name type="scientific">Nitrospira japonica</name>
    <dbReference type="NCBI Taxonomy" id="1325564"/>
    <lineage>
        <taxon>Bacteria</taxon>
        <taxon>Pseudomonadati</taxon>
        <taxon>Nitrospirota</taxon>
        <taxon>Nitrospiria</taxon>
        <taxon>Nitrospirales</taxon>
        <taxon>Nitrospiraceae</taxon>
        <taxon>Nitrospira</taxon>
    </lineage>
</organism>
<proteinExistence type="predicted"/>